<gene>
    <name evidence="1" type="ORF">S01H1_62816</name>
</gene>
<evidence type="ECO:0008006" key="2">
    <source>
        <dbReference type="Google" id="ProtNLM"/>
    </source>
</evidence>
<dbReference type="InterPro" id="IPR029149">
    <property type="entry name" value="Creatin/AminoP/Spt16_N"/>
</dbReference>
<reference evidence="1" key="1">
    <citation type="journal article" date="2014" name="Front. Microbiol.">
        <title>High frequency of phylogenetically diverse reductive dehalogenase-homologous genes in deep subseafloor sedimentary metagenomes.</title>
        <authorList>
            <person name="Kawai M."/>
            <person name="Futagami T."/>
            <person name="Toyoda A."/>
            <person name="Takaki Y."/>
            <person name="Nishi S."/>
            <person name="Hori S."/>
            <person name="Arai W."/>
            <person name="Tsubouchi T."/>
            <person name="Morono Y."/>
            <person name="Uchiyama I."/>
            <person name="Ito T."/>
            <person name="Fujiyama A."/>
            <person name="Inagaki F."/>
            <person name="Takami H."/>
        </authorList>
    </citation>
    <scope>NUCLEOTIDE SEQUENCE</scope>
    <source>
        <strain evidence="1">Expedition CK06-06</strain>
    </source>
</reference>
<dbReference type="SUPFAM" id="SSF53092">
    <property type="entry name" value="Creatinase/prolidase N-terminal domain"/>
    <property type="match status" value="1"/>
</dbReference>
<proteinExistence type="predicted"/>
<dbReference type="AlphaFoldDB" id="X0Y147"/>
<comment type="caution">
    <text evidence="1">The sequence shown here is derived from an EMBL/GenBank/DDBJ whole genome shotgun (WGS) entry which is preliminary data.</text>
</comment>
<accession>X0Y147</accession>
<name>X0Y147_9ZZZZ</name>
<protein>
    <recommendedName>
        <fullName evidence="2">Creatinase N-terminal domain-containing protein</fullName>
    </recommendedName>
</protein>
<sequence length="94" mass="10380">MKTDIDRLMKDANLDSLLVIGPAGHNPYMTYFTGLVHVTPGYLLKKRDHSPVLFHGSMERDEAASTGLQLKNLDDYDHLKLLEEAGGDPIQASA</sequence>
<evidence type="ECO:0000313" key="1">
    <source>
        <dbReference type="EMBL" id="GAG30631.1"/>
    </source>
</evidence>
<feature type="non-terminal residue" evidence="1">
    <location>
        <position position="94"/>
    </location>
</feature>
<dbReference type="Gene3D" id="3.40.350.10">
    <property type="entry name" value="Creatinase/prolidase N-terminal domain"/>
    <property type="match status" value="1"/>
</dbReference>
<organism evidence="1">
    <name type="scientific">marine sediment metagenome</name>
    <dbReference type="NCBI Taxonomy" id="412755"/>
    <lineage>
        <taxon>unclassified sequences</taxon>
        <taxon>metagenomes</taxon>
        <taxon>ecological metagenomes</taxon>
    </lineage>
</organism>
<dbReference type="EMBL" id="BARS01041289">
    <property type="protein sequence ID" value="GAG30631.1"/>
    <property type="molecule type" value="Genomic_DNA"/>
</dbReference>